<evidence type="ECO:0000313" key="3">
    <source>
        <dbReference type="EMBL" id="CAH1442908.1"/>
    </source>
</evidence>
<proteinExistence type="inferred from homology"/>
<keyword evidence="2" id="KW-0808">Transferase</keyword>
<name>A0AAU9NYT4_9ASTR</name>
<dbReference type="InterPro" id="IPR002213">
    <property type="entry name" value="UDP_glucos_trans"/>
</dbReference>
<comment type="similarity">
    <text evidence="1">Belongs to the UDP-glycosyltransferase family.</text>
</comment>
<evidence type="ECO:0000313" key="4">
    <source>
        <dbReference type="Proteomes" id="UP001157418"/>
    </source>
</evidence>
<dbReference type="Proteomes" id="UP001157418">
    <property type="component" value="Unassembled WGS sequence"/>
</dbReference>
<dbReference type="FunFam" id="3.40.50.2000:FF:000037">
    <property type="entry name" value="Glycosyltransferase"/>
    <property type="match status" value="1"/>
</dbReference>
<keyword evidence="4" id="KW-1185">Reference proteome</keyword>
<comment type="caution">
    <text evidence="3">The sequence shown here is derived from an EMBL/GenBank/DDBJ whole genome shotgun (WGS) entry which is preliminary data.</text>
</comment>
<dbReference type="EMBL" id="CAKMRJ010005412">
    <property type="protein sequence ID" value="CAH1442908.1"/>
    <property type="molecule type" value="Genomic_DNA"/>
</dbReference>
<dbReference type="PANTHER" id="PTHR48047:SF8">
    <property type="entry name" value="FLAVONOL 3-O-GLUCOSYLTRANSFERASE UGT89B1"/>
    <property type="match status" value="1"/>
</dbReference>
<dbReference type="PANTHER" id="PTHR48047">
    <property type="entry name" value="GLYCOSYLTRANSFERASE"/>
    <property type="match status" value="1"/>
</dbReference>
<dbReference type="FunFam" id="3.40.50.2000:FF:000143">
    <property type="entry name" value="UDP-glycosyltransferase 89B1"/>
    <property type="match status" value="1"/>
</dbReference>
<dbReference type="SUPFAM" id="SSF53756">
    <property type="entry name" value="UDP-Glycosyltransferase/glycogen phosphorylase"/>
    <property type="match status" value="1"/>
</dbReference>
<gene>
    <name evidence="3" type="ORF">LVIROSA_LOCUS28868</name>
</gene>
<dbReference type="AlphaFoldDB" id="A0AAU9NYT4"/>
<dbReference type="GO" id="GO:0035251">
    <property type="term" value="F:UDP-glucosyltransferase activity"/>
    <property type="evidence" value="ECO:0007669"/>
    <property type="project" value="TreeGrafter"/>
</dbReference>
<organism evidence="3 4">
    <name type="scientific">Lactuca virosa</name>
    <dbReference type="NCBI Taxonomy" id="75947"/>
    <lineage>
        <taxon>Eukaryota</taxon>
        <taxon>Viridiplantae</taxon>
        <taxon>Streptophyta</taxon>
        <taxon>Embryophyta</taxon>
        <taxon>Tracheophyta</taxon>
        <taxon>Spermatophyta</taxon>
        <taxon>Magnoliopsida</taxon>
        <taxon>eudicotyledons</taxon>
        <taxon>Gunneridae</taxon>
        <taxon>Pentapetalae</taxon>
        <taxon>asterids</taxon>
        <taxon>campanulids</taxon>
        <taxon>Asterales</taxon>
        <taxon>Asteraceae</taxon>
        <taxon>Cichorioideae</taxon>
        <taxon>Cichorieae</taxon>
        <taxon>Lactucinae</taxon>
        <taxon>Lactuca</taxon>
    </lineage>
</organism>
<evidence type="ECO:0008006" key="5">
    <source>
        <dbReference type="Google" id="ProtNLM"/>
    </source>
</evidence>
<protein>
    <recommendedName>
        <fullName evidence="5">Glycosyltransferase</fullName>
    </recommendedName>
</protein>
<dbReference type="Gene3D" id="3.40.50.2000">
    <property type="entry name" value="Glycogen Phosphorylase B"/>
    <property type="match status" value="2"/>
</dbReference>
<dbReference type="Pfam" id="PF00201">
    <property type="entry name" value="UDPGT"/>
    <property type="match status" value="1"/>
</dbReference>
<reference evidence="3 4" key="1">
    <citation type="submission" date="2022-01" db="EMBL/GenBank/DDBJ databases">
        <authorList>
            <person name="Xiong W."/>
            <person name="Schranz E."/>
        </authorList>
    </citation>
    <scope>NUCLEOTIDE SEQUENCE [LARGE SCALE GENOMIC DNA]</scope>
</reference>
<evidence type="ECO:0000256" key="1">
    <source>
        <dbReference type="ARBA" id="ARBA00009995"/>
    </source>
</evidence>
<dbReference type="CDD" id="cd03784">
    <property type="entry name" value="GT1_Gtf-like"/>
    <property type="match status" value="1"/>
</dbReference>
<accession>A0AAU9NYT4</accession>
<evidence type="ECO:0000256" key="2">
    <source>
        <dbReference type="ARBA" id="ARBA00022679"/>
    </source>
</evidence>
<sequence length="546" mass="59971">MVATGDEAISGEMAATDDEALVGCRCGAVGNIRLLPRSVLITIYQPIFFNYEKSFDKCTRRTETTRPTLTNSSPPLTMEVSGTGAHVLIFPYPAQGHMLALFDLTHQLATRGLSITILVTPKNVPQLTPLLSAHPTTIKSFVLPFPYHPSIPSGVENASDLPFSAFNDMMVALGDLYNPILEWFLNHPSPPVAIISDLFLGWTHNLACQLGIHRYVFSPTGALGLSVINSLWRFLPKRDDPTNDNTLISFPNIPNCPTFPWWQVSPVYRSYVEGDPTTEFVKDGLRANMVSWGVIINSFRELDQIYFDHIKAESGHDRVFSVGPLLPSSKNTTERGGSSSSSSDVLSWLNTCAAHTVVFISFGSQFVLTNKQMEEIALGLERSGVKFVWAVKEPTGGHAVGAYGKIPDGFEDRVAGRGVVVRGWVPQVAILNHRAVVALLTHCGWNSIMEALMAGVLMLTWPMSADNFSNAMLLHQMKVGLKAYEGVDTVPDSGELARLFRKLVSEETRVERKRVTEFAIAAKEAVGEGGSSWKDLDQLVLNLSHK</sequence>